<dbReference type="GO" id="GO:0005886">
    <property type="term" value="C:plasma membrane"/>
    <property type="evidence" value="ECO:0007669"/>
    <property type="project" value="UniProtKB-SubCell"/>
</dbReference>
<dbReference type="PANTHER" id="PTHR43646">
    <property type="entry name" value="GLYCOSYLTRANSFERASE"/>
    <property type="match status" value="1"/>
</dbReference>
<dbReference type="PANTHER" id="PTHR43646:SF2">
    <property type="entry name" value="GLYCOSYLTRANSFERASE 2-LIKE DOMAIN-CONTAINING PROTEIN"/>
    <property type="match status" value="1"/>
</dbReference>
<keyword evidence="2" id="KW-1003">Cell membrane</keyword>
<dbReference type="Gene3D" id="3.90.550.10">
    <property type="entry name" value="Spore Coat Polysaccharide Biosynthesis Protein SpsA, Chain A"/>
    <property type="match status" value="1"/>
</dbReference>
<dbReference type="EMBL" id="LAZR01000021">
    <property type="protein sequence ID" value="KKO04818.1"/>
    <property type="molecule type" value="Genomic_DNA"/>
</dbReference>
<reference evidence="7" key="1">
    <citation type="journal article" date="2015" name="Nature">
        <title>Complex archaea that bridge the gap between prokaryotes and eukaryotes.</title>
        <authorList>
            <person name="Spang A."/>
            <person name="Saw J.H."/>
            <person name="Jorgensen S.L."/>
            <person name="Zaremba-Niedzwiedzka K."/>
            <person name="Martijn J."/>
            <person name="Lind A.E."/>
            <person name="van Eijk R."/>
            <person name="Schleper C."/>
            <person name="Guy L."/>
            <person name="Ettema T.J."/>
        </authorList>
    </citation>
    <scope>NUCLEOTIDE SEQUENCE</scope>
</reference>
<gene>
    <name evidence="7" type="ORF">LCGC14_0081300</name>
</gene>
<dbReference type="NCBIfam" id="TIGR04283">
    <property type="entry name" value="glyco_like_mftF"/>
    <property type="match status" value="1"/>
</dbReference>
<dbReference type="InterPro" id="IPR026461">
    <property type="entry name" value="Trfase_2_rSAM/seldom_assoc"/>
</dbReference>
<dbReference type="InterPro" id="IPR029044">
    <property type="entry name" value="Nucleotide-diphossugar_trans"/>
</dbReference>
<keyword evidence="3" id="KW-0328">Glycosyltransferase</keyword>
<protein>
    <recommendedName>
        <fullName evidence="6">Glycosyltransferase 2-like domain-containing protein</fullName>
    </recommendedName>
</protein>
<dbReference type="InterPro" id="IPR001173">
    <property type="entry name" value="Glyco_trans_2-like"/>
</dbReference>
<sequence>MSAKQPTISIIIPVLNEEKYIFDVLLSISTNASTDCIKEILVVDGGSTDLTVENALEYGASVIKSKKGRATQMNIGANRATGDILYFLHVDSLPPKDYDQAILNEIDQGFEVGCFQMRFNSDSRFLKFFAWCTRINHQICRGGDQSLFITHKLFHDINGFNENFVIYEDNEFIQRVYKLRPFKIISSAVTTSARRYEERGTVRLQWHFGMIHLKYYLGAKPTELHQYYLKYIAA</sequence>
<name>A0A0F9VXR8_9ZZZZ</name>
<dbReference type="AlphaFoldDB" id="A0A0F9VXR8"/>
<dbReference type="CDD" id="cd02522">
    <property type="entry name" value="GT_2_like_a"/>
    <property type="match status" value="1"/>
</dbReference>
<evidence type="ECO:0000313" key="7">
    <source>
        <dbReference type="EMBL" id="KKO04818.1"/>
    </source>
</evidence>
<comment type="caution">
    <text evidence="7">The sequence shown here is derived from an EMBL/GenBank/DDBJ whole genome shotgun (WGS) entry which is preliminary data.</text>
</comment>
<evidence type="ECO:0000256" key="1">
    <source>
        <dbReference type="ARBA" id="ARBA00004236"/>
    </source>
</evidence>
<organism evidence="7">
    <name type="scientific">marine sediment metagenome</name>
    <dbReference type="NCBI Taxonomy" id="412755"/>
    <lineage>
        <taxon>unclassified sequences</taxon>
        <taxon>metagenomes</taxon>
        <taxon>ecological metagenomes</taxon>
    </lineage>
</organism>
<accession>A0A0F9VXR8</accession>
<evidence type="ECO:0000256" key="3">
    <source>
        <dbReference type="ARBA" id="ARBA00022676"/>
    </source>
</evidence>
<dbReference type="GO" id="GO:0016757">
    <property type="term" value="F:glycosyltransferase activity"/>
    <property type="evidence" value="ECO:0007669"/>
    <property type="project" value="UniProtKB-KW"/>
</dbReference>
<dbReference type="Pfam" id="PF00535">
    <property type="entry name" value="Glycos_transf_2"/>
    <property type="match status" value="1"/>
</dbReference>
<evidence type="ECO:0000256" key="2">
    <source>
        <dbReference type="ARBA" id="ARBA00022475"/>
    </source>
</evidence>
<dbReference type="SUPFAM" id="SSF53448">
    <property type="entry name" value="Nucleotide-diphospho-sugar transferases"/>
    <property type="match status" value="1"/>
</dbReference>
<keyword evidence="4" id="KW-0808">Transferase</keyword>
<evidence type="ECO:0000256" key="5">
    <source>
        <dbReference type="ARBA" id="ARBA00023136"/>
    </source>
</evidence>
<feature type="domain" description="Glycosyltransferase 2-like" evidence="6">
    <location>
        <begin position="9"/>
        <end position="141"/>
    </location>
</feature>
<proteinExistence type="predicted"/>
<keyword evidence="5" id="KW-0472">Membrane</keyword>
<evidence type="ECO:0000256" key="4">
    <source>
        <dbReference type="ARBA" id="ARBA00022679"/>
    </source>
</evidence>
<comment type="subcellular location">
    <subcellularLocation>
        <location evidence="1">Cell membrane</location>
    </subcellularLocation>
</comment>
<evidence type="ECO:0000259" key="6">
    <source>
        <dbReference type="Pfam" id="PF00535"/>
    </source>
</evidence>